<dbReference type="Bgee" id="ENSMMUG00000054322">
    <property type="expression patterns" value="Expressed in ileum and 9 other cell types or tissues"/>
</dbReference>
<keyword evidence="2" id="KW-1185">Reference proteome</keyword>
<evidence type="ECO:0000313" key="2">
    <source>
        <dbReference type="Proteomes" id="UP000006718"/>
    </source>
</evidence>
<dbReference type="AlphaFoldDB" id="A0A5F8A4L1"/>
<proteinExistence type="predicted"/>
<dbReference type="GeneTree" id="ENSGT00940000161627"/>
<name>A0A5F8A4L1_MACMU</name>
<dbReference type="Proteomes" id="UP000006718">
    <property type="component" value="Chromosome 7"/>
</dbReference>
<dbReference type="InParanoid" id="A0A5F8A4L1"/>
<dbReference type="PANTHER" id="PTHR46254">
    <property type="entry name" value="PROTEIN GVQW1-RELATED"/>
    <property type="match status" value="1"/>
</dbReference>
<evidence type="ECO:0000313" key="1">
    <source>
        <dbReference type="Ensembl" id="ENSMMUP00000071843.1"/>
    </source>
</evidence>
<organism evidence="1 2">
    <name type="scientific">Macaca mulatta</name>
    <name type="common">Rhesus macaque</name>
    <dbReference type="NCBI Taxonomy" id="9544"/>
    <lineage>
        <taxon>Eukaryota</taxon>
        <taxon>Metazoa</taxon>
        <taxon>Chordata</taxon>
        <taxon>Craniata</taxon>
        <taxon>Vertebrata</taxon>
        <taxon>Euteleostomi</taxon>
        <taxon>Mammalia</taxon>
        <taxon>Eutheria</taxon>
        <taxon>Euarchontoglires</taxon>
        <taxon>Primates</taxon>
        <taxon>Haplorrhini</taxon>
        <taxon>Catarrhini</taxon>
        <taxon>Cercopithecidae</taxon>
        <taxon>Cercopithecinae</taxon>
        <taxon>Macaca</taxon>
    </lineage>
</organism>
<dbReference type="PANTHER" id="PTHR46254:SF6">
    <property type="entry name" value="HIGH MOBILITY GROUP AT-HOOK 2"/>
    <property type="match status" value="1"/>
</dbReference>
<reference evidence="1" key="2">
    <citation type="submission" date="2019-01" db="EMBL/GenBank/DDBJ databases">
        <authorList>
            <person name="Graves T."/>
            <person name="Eichler E.E."/>
            <person name="Wilson R.K."/>
        </authorList>
    </citation>
    <scope>NUCLEOTIDE SEQUENCE [LARGE SCALE GENOMIC DNA]</scope>
    <source>
        <strain evidence="1">17573</strain>
    </source>
</reference>
<dbReference type="Ensembl" id="ENSMMUT00000108574.1">
    <property type="protein sequence ID" value="ENSMMUP00000071843.1"/>
    <property type="gene ID" value="ENSMMUG00000054322.1"/>
</dbReference>
<protein>
    <submittedName>
        <fullName evidence="1">Uncharacterized protein</fullName>
    </submittedName>
</protein>
<reference evidence="2" key="1">
    <citation type="journal article" date="2007" name="Science">
        <title>Evolutionary and biomedical insights from the rhesus macaque genome.</title>
        <authorList>
            <person name="Gibbs R.A."/>
            <person name="Rogers J."/>
            <person name="Katze M.G."/>
            <person name="Bumgarner R."/>
            <person name="Weinstock G.M."/>
            <person name="Mardis E.R."/>
            <person name="Remington K.A."/>
            <person name="Strausberg R.L."/>
            <person name="Venter J.C."/>
            <person name="Wilson R.K."/>
            <person name="Batzer M.A."/>
            <person name="Bustamante C.D."/>
            <person name="Eichler E.E."/>
            <person name="Hahn M.W."/>
            <person name="Hardison R.C."/>
            <person name="Makova K.D."/>
            <person name="Miller W."/>
            <person name="Milosavljevic A."/>
            <person name="Palermo R.E."/>
            <person name="Siepel A."/>
            <person name="Sikela J.M."/>
            <person name="Attaway T."/>
            <person name="Bell S."/>
            <person name="Bernard K.E."/>
            <person name="Buhay C.J."/>
            <person name="Chandrabose M.N."/>
            <person name="Dao M."/>
            <person name="Davis C."/>
            <person name="Delehaunty K.D."/>
            <person name="Ding Y."/>
            <person name="Dinh H.H."/>
            <person name="Dugan-Rocha S."/>
            <person name="Fulton L.A."/>
            <person name="Gabisi R.A."/>
            <person name="Garner T.T."/>
            <person name="Godfrey J."/>
            <person name="Hawes A.C."/>
            <person name="Hernandez J."/>
            <person name="Hines S."/>
            <person name="Holder M."/>
            <person name="Hume J."/>
            <person name="Jhangiani S.N."/>
            <person name="Joshi V."/>
            <person name="Khan Z.M."/>
            <person name="Kirkness E.F."/>
            <person name="Cree A."/>
            <person name="Fowler R.G."/>
            <person name="Lee S."/>
            <person name="Lewis L.R."/>
            <person name="Li Z."/>
            <person name="Liu Y.-S."/>
            <person name="Moore S.M."/>
            <person name="Muzny D."/>
            <person name="Nazareth L.V."/>
            <person name="Ngo D.N."/>
            <person name="Okwuonu G.O."/>
            <person name="Pai G."/>
            <person name="Parker D."/>
            <person name="Paul H.A."/>
            <person name="Pfannkoch C."/>
            <person name="Pohl C.S."/>
            <person name="Rogers Y.-H.C."/>
            <person name="Ruiz S.J."/>
            <person name="Sabo A."/>
            <person name="Santibanez J."/>
            <person name="Schneider B.W."/>
            <person name="Smith S.M."/>
            <person name="Sodergren E."/>
            <person name="Svatek A.F."/>
            <person name="Utterback T.R."/>
            <person name="Vattathil S."/>
            <person name="Warren W."/>
            <person name="White C.S."/>
            <person name="Chinwalla A.T."/>
            <person name="Feng Y."/>
            <person name="Halpern A.L."/>
            <person name="Hillier L.W."/>
            <person name="Huang X."/>
            <person name="Minx P."/>
            <person name="Nelson J.O."/>
            <person name="Pepin K.H."/>
            <person name="Qin X."/>
            <person name="Sutton G.G."/>
            <person name="Venter E."/>
            <person name="Walenz B.P."/>
            <person name="Wallis J.W."/>
            <person name="Worley K.C."/>
            <person name="Yang S.-P."/>
            <person name="Jones S.M."/>
            <person name="Marra M.A."/>
            <person name="Rocchi M."/>
            <person name="Schein J.E."/>
            <person name="Baertsch R."/>
            <person name="Clarke L."/>
            <person name="Csuros M."/>
            <person name="Glasscock J."/>
            <person name="Harris R.A."/>
            <person name="Havlak P."/>
            <person name="Jackson A.R."/>
            <person name="Jiang H."/>
            <person name="Liu Y."/>
            <person name="Messina D.N."/>
            <person name="Shen Y."/>
            <person name="Song H.X.-Z."/>
            <person name="Wylie T."/>
            <person name="Zhang L."/>
            <person name="Birney E."/>
            <person name="Han K."/>
            <person name="Konkel M.K."/>
            <person name="Lee J."/>
            <person name="Smit A.F.A."/>
            <person name="Ullmer B."/>
            <person name="Wang H."/>
            <person name="Xing J."/>
            <person name="Burhans R."/>
            <person name="Cheng Z."/>
            <person name="Karro J.E."/>
            <person name="Ma J."/>
            <person name="Raney B."/>
            <person name="She X."/>
            <person name="Cox M.J."/>
            <person name="Demuth J.P."/>
            <person name="Dumas L.J."/>
            <person name="Han S.-G."/>
            <person name="Hopkins J."/>
            <person name="Karimpour-Fard A."/>
            <person name="Kim Y.H."/>
            <person name="Pollack J.R."/>
            <person name="Vinar T."/>
            <person name="Addo-Quaye C."/>
            <person name="Degenhardt J."/>
            <person name="Denby A."/>
            <person name="Hubisz M.J."/>
            <person name="Indap A."/>
            <person name="Kosiol C."/>
            <person name="Lahn B.T."/>
            <person name="Lawson H.A."/>
            <person name="Marklein A."/>
            <person name="Nielsen R."/>
            <person name="Vallender E.J."/>
            <person name="Clark A.G."/>
            <person name="Ferguson B."/>
            <person name="Hernandez R.D."/>
            <person name="Hirani K."/>
            <person name="Kehrer-Sawatzki H."/>
            <person name="Kolb J."/>
            <person name="Patil S."/>
            <person name="Pu L.-L."/>
            <person name="Ren Y."/>
            <person name="Smith D.G."/>
            <person name="Wheeler D.A."/>
            <person name="Schenck I."/>
            <person name="Ball E.V."/>
            <person name="Chen R."/>
            <person name="Cooper D.N."/>
            <person name="Giardine B."/>
            <person name="Hsu F."/>
            <person name="Kent W.J."/>
            <person name="Lesk A."/>
            <person name="Nelson D.L."/>
            <person name="O'brien W.E."/>
            <person name="Pruefer K."/>
            <person name="Stenson P.D."/>
            <person name="Wallace J.C."/>
            <person name="Ke H."/>
            <person name="Liu X.-M."/>
            <person name="Wang P."/>
            <person name="Xiang A.P."/>
            <person name="Yang F."/>
            <person name="Barber G.P."/>
            <person name="Haussler D."/>
            <person name="Karolchik D."/>
            <person name="Kern A.D."/>
            <person name="Kuhn R.M."/>
            <person name="Smith K.E."/>
            <person name="Zwieg A.S."/>
        </authorList>
    </citation>
    <scope>NUCLEOTIDE SEQUENCE [LARGE SCALE GENOMIC DNA]</scope>
    <source>
        <strain evidence="2">17573</strain>
    </source>
</reference>
<sequence>IILLQIFFGEIFQIPFGERHHRCHGDLALAPFDGYHPSTKVPSFFLHFDPFLQKLLKIGSIHDSIFYRVDAIKSELQNPLLFFVPLRHKLFRRSHGSSGVRKSTVFNSSPLPPSAACHFLLRFWNTTLFLFSSHLSGTSLSGFLASTLLALQLQNAGVPVLGPKTLCTLLPLISSNIKVLFYFILFETECRSVTQAGVQWHHLGSLQPPPPRFKSFSCLSLPSSWDYRHAPPCLANFSIFSRDGISPCWPVWFRISGLK</sequence>
<accession>A0A5F8A4L1</accession>
<reference evidence="1" key="4">
    <citation type="submission" date="2025-09" db="UniProtKB">
        <authorList>
            <consortium name="Ensembl"/>
        </authorList>
    </citation>
    <scope>IDENTIFICATION</scope>
    <source>
        <strain evidence="1">17573</strain>
    </source>
</reference>
<dbReference type="VEuPathDB" id="HostDB:ENSMMUG00000054322"/>
<reference evidence="1" key="3">
    <citation type="submission" date="2025-08" db="UniProtKB">
        <authorList>
            <consortium name="Ensembl"/>
        </authorList>
    </citation>
    <scope>IDENTIFICATION</scope>
    <source>
        <strain evidence="1">17573</strain>
    </source>
</reference>